<dbReference type="Proteomes" id="UP000467132">
    <property type="component" value="Unassembled WGS sequence"/>
</dbReference>
<dbReference type="EMBL" id="QXXA01000005">
    <property type="protein sequence ID" value="NBI06169.1"/>
    <property type="molecule type" value="Genomic_DNA"/>
</dbReference>
<sequence>MKKYNTIINVIGENNDFNIVATHAFSPQKLVLIHDGSDEKKAYSDDIRDYYRKNFKDIEIIEETIYRLLYESLEKILFRYKDEEAVINITGSDTLVNLYIYNFSQIFTIDYAYLEVAHSEIIIYRKGKVEKINMDLYDMNIDDFISISGGKILWDNTPKYNDDKLESIYNYIIKKYDKWKKVKAIFKDRKNIEFHDYIYNRLLINTSKLEEENINSLLEFLNILKNMHYIEYKYRKNQIRLDIKSEFAKSLILISGYWLEFITYSVVKTLNNVDDLKTGVVFLWDRDVKNVKNELDILASVDSSLICISCKDSKGYDQEALNELNVYSRRISKGENIDILVSTYYPEKENVINRAKEMDINIVVFDGDVSKFKNELQKIINNKG</sequence>
<dbReference type="RefSeq" id="WP_160196653.1">
    <property type="nucleotide sequence ID" value="NZ_QXXA01000005.1"/>
</dbReference>
<dbReference type="OrthoDB" id="1904635at2"/>
<dbReference type="Pfam" id="PF09002">
    <property type="entry name" value="Card1_endonuc"/>
    <property type="match status" value="1"/>
</dbReference>
<reference evidence="2 3" key="1">
    <citation type="submission" date="2018-08" db="EMBL/GenBank/DDBJ databases">
        <title>Murine metabolic-syndrome-specific gut microbial biobank.</title>
        <authorList>
            <person name="Liu C."/>
        </authorList>
    </citation>
    <scope>NUCLEOTIDE SEQUENCE [LARGE SCALE GENOMIC DNA]</scope>
    <source>
        <strain evidence="2 3">583</strain>
    </source>
</reference>
<dbReference type="Gene3D" id="3.40.50.10770">
    <property type="entry name" value="Hypothetical protein VC1899 like domain (Restriction endonuclease-like)"/>
    <property type="match status" value="1"/>
</dbReference>
<comment type="caution">
    <text evidence="2">The sequence shown here is derived from an EMBL/GenBank/DDBJ whole genome shotgun (WGS) entry which is preliminary data.</text>
</comment>
<accession>A0A845QWK5</accession>
<dbReference type="InterPro" id="IPR011335">
    <property type="entry name" value="Restrct_endonuc-II-like"/>
</dbReference>
<organism evidence="2 3">
    <name type="scientific">Senegalia massiliensis</name>
    <dbReference type="NCBI Taxonomy" id="1720316"/>
    <lineage>
        <taxon>Bacteria</taxon>
        <taxon>Bacillati</taxon>
        <taxon>Bacillota</taxon>
        <taxon>Clostridia</taxon>
        <taxon>Eubacteriales</taxon>
        <taxon>Clostridiaceae</taxon>
        <taxon>Senegalia</taxon>
    </lineage>
</organism>
<keyword evidence="3" id="KW-1185">Reference proteome</keyword>
<gene>
    <name evidence="2" type="ORF">D3Z33_04755</name>
</gene>
<dbReference type="SUPFAM" id="SSF52980">
    <property type="entry name" value="Restriction endonuclease-like"/>
    <property type="match status" value="1"/>
</dbReference>
<dbReference type="AlphaFoldDB" id="A0A845QWK5"/>
<dbReference type="InterPro" id="IPR015093">
    <property type="entry name" value="Card1_endonucl_dom"/>
</dbReference>
<evidence type="ECO:0000259" key="1">
    <source>
        <dbReference type="Pfam" id="PF09002"/>
    </source>
</evidence>
<dbReference type="InterPro" id="IPR011856">
    <property type="entry name" value="tRNA_endonuc-like_dom_sf"/>
</dbReference>
<evidence type="ECO:0000313" key="2">
    <source>
        <dbReference type="EMBL" id="NBI06169.1"/>
    </source>
</evidence>
<dbReference type="Gene3D" id="3.40.1350.10">
    <property type="match status" value="1"/>
</dbReference>
<feature type="domain" description="Card1 endonuclease" evidence="1">
    <location>
        <begin position="253"/>
        <end position="377"/>
    </location>
</feature>
<evidence type="ECO:0000313" key="3">
    <source>
        <dbReference type="Proteomes" id="UP000467132"/>
    </source>
</evidence>
<name>A0A845QWK5_9CLOT</name>
<protein>
    <submittedName>
        <fullName evidence="2">DUF1887 family protein</fullName>
    </submittedName>
</protein>
<dbReference type="GO" id="GO:0003676">
    <property type="term" value="F:nucleic acid binding"/>
    <property type="evidence" value="ECO:0007669"/>
    <property type="project" value="InterPro"/>
</dbReference>
<proteinExistence type="predicted"/>